<evidence type="ECO:0000256" key="1">
    <source>
        <dbReference type="SAM" id="MobiDB-lite"/>
    </source>
</evidence>
<sequence length="536" mass="59210">MKCSLTVYSSPEIVQFTPPKDCGPIGSWATITLNFTSSINGTQYDRLGIFTFQNVEIWRMTTSQPLRGDGVVWSYVKDVSRYTPLFAKPGKFILQLDNVIQTGLDGIFSTTVDATFYASSPLYPPAKQADLIIPLSTLKENEGNHASVPPGFSINVTLPRNSVQVYAELHASGNAAEEFWYINAANEYIGKLPSGIVDGQGPFREIRLLVDGRVAGVAFPYATIFTGGFVPAAWKPIPAYPAHDLPTYFIDLTPFLPVLVDGKAHSFTIEVISGEEDRRILENWYVSGILQVFTHSSERPTRGRIIDYMVDQYPTTSTTGSVDAGGHVDIRVSATRNLLISSEVIDGSGRTNRVSWSQKLNFKNEQRFEIVSDTETVIVVKQSATGLTSSLHNGRSVLLDTFDYPLELNFTISGPGAIYRKLEVDHAYKRDLLPLPIVTRTMIINHQLANGLYTISPTGNFGNGSNSNVLSFLDDEGNTYRRRVNSVFNNITLDEITGNLAGNHDFNTPFTAGQEVPHQEEHLTDASRLPGRRTKV</sequence>
<dbReference type="Pfam" id="PF25156">
    <property type="entry name" value="PNGase_A_C"/>
    <property type="match status" value="1"/>
</dbReference>
<feature type="region of interest" description="Disordered" evidence="1">
    <location>
        <begin position="507"/>
        <end position="536"/>
    </location>
</feature>
<dbReference type="PANTHER" id="PTHR31104">
    <property type="entry name" value="PEPTIDE-N4-(N-ACETYL-BETA-GLUCOSAMINYL)ASPARAGINE AMIDASE A PROTEIN"/>
    <property type="match status" value="1"/>
</dbReference>
<reference evidence="3 4" key="1">
    <citation type="journal article" date="2019" name="Nat. Ecol. Evol.">
        <title>Megaphylogeny resolves global patterns of mushroom evolution.</title>
        <authorList>
            <person name="Varga T."/>
            <person name="Krizsan K."/>
            <person name="Foldi C."/>
            <person name="Dima B."/>
            <person name="Sanchez-Garcia M."/>
            <person name="Sanchez-Ramirez S."/>
            <person name="Szollosi G.J."/>
            <person name="Szarkandi J.G."/>
            <person name="Papp V."/>
            <person name="Albert L."/>
            <person name="Andreopoulos W."/>
            <person name="Angelini C."/>
            <person name="Antonin V."/>
            <person name="Barry K.W."/>
            <person name="Bougher N.L."/>
            <person name="Buchanan P."/>
            <person name="Buyck B."/>
            <person name="Bense V."/>
            <person name="Catcheside P."/>
            <person name="Chovatia M."/>
            <person name="Cooper J."/>
            <person name="Damon W."/>
            <person name="Desjardin D."/>
            <person name="Finy P."/>
            <person name="Geml J."/>
            <person name="Haridas S."/>
            <person name="Hughes K."/>
            <person name="Justo A."/>
            <person name="Karasinski D."/>
            <person name="Kautmanova I."/>
            <person name="Kiss B."/>
            <person name="Kocsube S."/>
            <person name="Kotiranta H."/>
            <person name="LaButti K.M."/>
            <person name="Lechner B.E."/>
            <person name="Liimatainen K."/>
            <person name="Lipzen A."/>
            <person name="Lukacs Z."/>
            <person name="Mihaltcheva S."/>
            <person name="Morgado L.N."/>
            <person name="Niskanen T."/>
            <person name="Noordeloos M.E."/>
            <person name="Ohm R.A."/>
            <person name="Ortiz-Santana B."/>
            <person name="Ovrebo C."/>
            <person name="Racz N."/>
            <person name="Riley R."/>
            <person name="Savchenko A."/>
            <person name="Shiryaev A."/>
            <person name="Soop K."/>
            <person name="Spirin V."/>
            <person name="Szebenyi C."/>
            <person name="Tomsovsky M."/>
            <person name="Tulloss R.E."/>
            <person name="Uehling J."/>
            <person name="Grigoriev I.V."/>
            <person name="Vagvolgyi C."/>
            <person name="Papp T."/>
            <person name="Martin F.M."/>
            <person name="Miettinen O."/>
            <person name="Hibbett D.S."/>
            <person name="Nagy L.G."/>
        </authorList>
    </citation>
    <scope>NUCLEOTIDE SEQUENCE [LARGE SCALE GENOMIC DNA]</scope>
    <source>
        <strain evidence="3 4">CBS 121175</strain>
    </source>
</reference>
<protein>
    <recommendedName>
        <fullName evidence="2">Peptide N-acetyl-beta-D-glucosaminyl asparaginase amidase A N-terminal domain-containing protein</fullName>
    </recommendedName>
</protein>
<evidence type="ECO:0000313" key="4">
    <source>
        <dbReference type="Proteomes" id="UP000307440"/>
    </source>
</evidence>
<proteinExistence type="predicted"/>
<accession>A0A5C3LMI8</accession>
<feature type="domain" description="Peptide N-acetyl-beta-D-glucosaminyl asparaginase amidase A N-terminal" evidence="2">
    <location>
        <begin position="8"/>
        <end position="308"/>
    </location>
</feature>
<evidence type="ECO:0000313" key="3">
    <source>
        <dbReference type="EMBL" id="TFK29941.1"/>
    </source>
</evidence>
<dbReference type="EMBL" id="ML210147">
    <property type="protein sequence ID" value="TFK29941.1"/>
    <property type="molecule type" value="Genomic_DNA"/>
</dbReference>
<dbReference type="AlphaFoldDB" id="A0A5C3LMI8"/>
<keyword evidence="4" id="KW-1185">Reference proteome</keyword>
<dbReference type="Pfam" id="PF12222">
    <property type="entry name" value="PNGaseA"/>
    <property type="match status" value="1"/>
</dbReference>
<evidence type="ECO:0000259" key="2">
    <source>
        <dbReference type="Pfam" id="PF12222"/>
    </source>
</evidence>
<dbReference type="OrthoDB" id="1612078at2759"/>
<gene>
    <name evidence="3" type="ORF">FA15DRAFT_630689</name>
</gene>
<dbReference type="InterPro" id="IPR056948">
    <property type="entry name" value="PNGaseA_N"/>
</dbReference>
<name>A0A5C3LMI8_COPMA</name>
<organism evidence="3 4">
    <name type="scientific">Coprinopsis marcescibilis</name>
    <name type="common">Agaric fungus</name>
    <name type="synonym">Psathyrella marcescibilis</name>
    <dbReference type="NCBI Taxonomy" id="230819"/>
    <lineage>
        <taxon>Eukaryota</taxon>
        <taxon>Fungi</taxon>
        <taxon>Dikarya</taxon>
        <taxon>Basidiomycota</taxon>
        <taxon>Agaricomycotina</taxon>
        <taxon>Agaricomycetes</taxon>
        <taxon>Agaricomycetidae</taxon>
        <taxon>Agaricales</taxon>
        <taxon>Agaricineae</taxon>
        <taxon>Psathyrellaceae</taxon>
        <taxon>Coprinopsis</taxon>
    </lineage>
</organism>
<dbReference type="InterPro" id="IPR021102">
    <property type="entry name" value="PNGase_A"/>
</dbReference>
<dbReference type="STRING" id="230819.A0A5C3LMI8"/>
<dbReference type="Proteomes" id="UP000307440">
    <property type="component" value="Unassembled WGS sequence"/>
</dbReference>